<protein>
    <recommendedName>
        <fullName evidence="3">Antitoxin</fullName>
    </recommendedName>
</protein>
<dbReference type="EMBL" id="FMXO01000003">
    <property type="protein sequence ID" value="SDB11489.1"/>
    <property type="molecule type" value="Genomic_DNA"/>
</dbReference>
<dbReference type="AlphaFoldDB" id="A0A1G6AT31"/>
<dbReference type="OrthoDB" id="8083485at2"/>
<accession>A0A1G6AT31</accession>
<proteinExistence type="predicted"/>
<dbReference type="Proteomes" id="UP000198771">
    <property type="component" value="Unassembled WGS sequence"/>
</dbReference>
<dbReference type="InterPro" id="IPR010985">
    <property type="entry name" value="Ribbon_hlx_hlx"/>
</dbReference>
<evidence type="ECO:0000313" key="1">
    <source>
        <dbReference type="EMBL" id="SDB11489.1"/>
    </source>
</evidence>
<gene>
    <name evidence="1" type="ORF">SAMN05660653_00539</name>
</gene>
<evidence type="ECO:0000313" key="2">
    <source>
        <dbReference type="Proteomes" id="UP000198771"/>
    </source>
</evidence>
<name>A0A1G6AT31_9BACT</name>
<evidence type="ECO:0008006" key="3">
    <source>
        <dbReference type="Google" id="ProtNLM"/>
    </source>
</evidence>
<dbReference type="SUPFAM" id="SSF47598">
    <property type="entry name" value="Ribbon-helix-helix"/>
    <property type="match status" value="1"/>
</dbReference>
<dbReference type="InterPro" id="IPR013321">
    <property type="entry name" value="Arc_rbn_hlx_hlx"/>
</dbReference>
<reference evidence="1 2" key="1">
    <citation type="submission" date="2016-10" db="EMBL/GenBank/DDBJ databases">
        <authorList>
            <person name="de Groot N.N."/>
        </authorList>
    </citation>
    <scope>NUCLEOTIDE SEQUENCE [LARGE SCALE GENOMIC DNA]</scope>
    <source>
        <strain evidence="1 2">ASO4-2</strain>
    </source>
</reference>
<sequence length="90" mass="9986">MANLQVKGIDDGLYDQLKRQAAVENRSVSQEVILLIKSHLAARTAQRAASSPAETLLQLAGSWEDDRPAECIMEEINASRINSQRFQDGF</sequence>
<dbReference type="RefSeq" id="WP_092116995.1">
    <property type="nucleotide sequence ID" value="NZ_FMXO01000003.1"/>
</dbReference>
<organism evidence="1 2">
    <name type="scientific">Desulfonatronum thiosulfatophilum</name>
    <dbReference type="NCBI Taxonomy" id="617002"/>
    <lineage>
        <taxon>Bacteria</taxon>
        <taxon>Pseudomonadati</taxon>
        <taxon>Thermodesulfobacteriota</taxon>
        <taxon>Desulfovibrionia</taxon>
        <taxon>Desulfovibrionales</taxon>
        <taxon>Desulfonatronaceae</taxon>
        <taxon>Desulfonatronum</taxon>
    </lineage>
</organism>
<dbReference type="Gene3D" id="1.10.1220.10">
    <property type="entry name" value="Met repressor-like"/>
    <property type="match status" value="1"/>
</dbReference>
<dbReference type="GO" id="GO:0006355">
    <property type="term" value="P:regulation of DNA-templated transcription"/>
    <property type="evidence" value="ECO:0007669"/>
    <property type="project" value="InterPro"/>
</dbReference>
<keyword evidence="2" id="KW-1185">Reference proteome</keyword>